<keyword evidence="1" id="KW-0472">Membrane</keyword>
<organism evidence="2 3">
    <name type="scientific">Halomonas campaniensis</name>
    <dbReference type="NCBI Taxonomy" id="213554"/>
    <lineage>
        <taxon>Bacteria</taxon>
        <taxon>Pseudomonadati</taxon>
        <taxon>Pseudomonadota</taxon>
        <taxon>Gammaproteobacteria</taxon>
        <taxon>Oceanospirillales</taxon>
        <taxon>Halomonadaceae</taxon>
        <taxon>Halomonas</taxon>
    </lineage>
</organism>
<dbReference type="Proteomes" id="UP000197334">
    <property type="component" value="Unassembled WGS sequence"/>
</dbReference>
<evidence type="ECO:0000313" key="2">
    <source>
        <dbReference type="EMBL" id="OWV29444.1"/>
    </source>
</evidence>
<keyword evidence="3" id="KW-1185">Reference proteome</keyword>
<gene>
    <name evidence="2" type="ORF">JI62_11550</name>
</gene>
<name>A0A246RZ32_9GAMM</name>
<dbReference type="EMBL" id="JPUA01000032">
    <property type="protein sequence ID" value="OWV29444.1"/>
    <property type="molecule type" value="Genomic_DNA"/>
</dbReference>
<accession>A0A246RZ32</accession>
<evidence type="ECO:0000256" key="1">
    <source>
        <dbReference type="SAM" id="Phobius"/>
    </source>
</evidence>
<keyword evidence="1" id="KW-1133">Transmembrane helix</keyword>
<proteinExistence type="predicted"/>
<feature type="transmembrane region" description="Helical" evidence="1">
    <location>
        <begin position="115"/>
        <end position="134"/>
    </location>
</feature>
<sequence length="251" mass="27139">MAEYCRDCSIRYLGPETAKYAGGLCKRGETTTMLCEGCGDIVDVDHEGRRVEKGVAMNRALPDRDRWIGWVALAWILAAIAVIGGIAAISMAGFIEVTRPNSFGRMETVTEPNVFIWSVAIGQAVSATLLAALFSMINSIYKNSCDQLKSTAYAEVREGGDAASEQRSGENGVRLTNVSSQSPLEKVLYAGCLITRLNDETVESVDDLGARIIKGPNKIEFQSPAGESDTKWIHLKPGQPLLVQGELAKIP</sequence>
<dbReference type="AlphaFoldDB" id="A0A246RZ32"/>
<feature type="transmembrane region" description="Helical" evidence="1">
    <location>
        <begin position="67"/>
        <end position="95"/>
    </location>
</feature>
<protein>
    <submittedName>
        <fullName evidence="2">Uncharacterized protein</fullName>
    </submittedName>
</protein>
<reference evidence="2 3" key="1">
    <citation type="submission" date="2014-08" db="EMBL/GenBank/DDBJ databases">
        <title>Draft genome sequence of a novel L-asparaginase producing marine bacterium, Halomonas campaniensis.</title>
        <authorList>
            <person name="Sundarakrishnan B."/>
            <person name="Moushumi Priya A."/>
            <person name="Raman G."/>
            <person name="Sakthivel N."/>
            <person name="Park S."/>
            <person name="Jayachandran S."/>
        </authorList>
    </citation>
    <scope>NUCLEOTIDE SEQUENCE [LARGE SCALE GENOMIC DNA]</scope>
    <source>
        <strain evidence="2 3">SK03</strain>
    </source>
</reference>
<comment type="caution">
    <text evidence="2">The sequence shown here is derived from an EMBL/GenBank/DDBJ whole genome shotgun (WGS) entry which is preliminary data.</text>
</comment>
<keyword evidence="1" id="KW-0812">Transmembrane</keyword>
<evidence type="ECO:0000313" key="3">
    <source>
        <dbReference type="Proteomes" id="UP000197334"/>
    </source>
</evidence>